<feature type="signal peptide" evidence="1">
    <location>
        <begin position="1"/>
        <end position="24"/>
    </location>
</feature>
<dbReference type="EMBL" id="VUJU01004031">
    <property type="protein sequence ID" value="KAF0755745.1"/>
    <property type="molecule type" value="Genomic_DNA"/>
</dbReference>
<comment type="caution">
    <text evidence="2">The sequence shown here is derived from an EMBL/GenBank/DDBJ whole genome shotgun (WGS) entry which is preliminary data.</text>
</comment>
<proteinExistence type="predicted"/>
<keyword evidence="3" id="KW-1185">Reference proteome</keyword>
<reference evidence="2 3" key="1">
    <citation type="submission" date="2019-08" db="EMBL/GenBank/DDBJ databases">
        <title>Whole genome of Aphis craccivora.</title>
        <authorList>
            <person name="Voronova N.V."/>
            <person name="Shulinski R.S."/>
            <person name="Bandarenka Y.V."/>
            <person name="Zhorov D.G."/>
            <person name="Warner D."/>
        </authorList>
    </citation>
    <scope>NUCLEOTIDE SEQUENCE [LARGE SCALE GENOMIC DNA]</scope>
    <source>
        <strain evidence="2">180601</strain>
        <tissue evidence="2">Whole Body</tissue>
    </source>
</reference>
<accession>A0A6G0YH27</accession>
<keyword evidence="1" id="KW-0732">Signal</keyword>
<sequence length="307" mass="35158">MMESLIRKFYSLFFIVLFSSWVAAMKIEEPSDEEIKKQILDSLMGKHCPPFGLGVRYEVAMIQTATTMFGCTYLEHNRTISPAPLFNLWLERPGKTSNHGHCKDMRNMDHFAFECISKEEPTKKEEISKGWHYVTLLDHSQPSISQDNNNLVFRCAVYEVNNTPAQGVKIIRMAISAPSKKQMHEDLCDSLPIIMAKDDPTYISEGHRTWPDGSVYLYIMLGKPALDEPMDSMKYPTSCPMKSTTTMPLSTMQTTTTNSIITTRFNKKLMEYQDSRTTTTKKPDPQDVFDYLYLFVKGQGRPSRLGQ</sequence>
<name>A0A6G0YH27_APHCR</name>
<feature type="chain" id="PRO_5026318045" evidence="1">
    <location>
        <begin position="25"/>
        <end position="307"/>
    </location>
</feature>
<evidence type="ECO:0000313" key="2">
    <source>
        <dbReference type="EMBL" id="KAF0755745.1"/>
    </source>
</evidence>
<organism evidence="2 3">
    <name type="scientific">Aphis craccivora</name>
    <name type="common">Cowpea aphid</name>
    <dbReference type="NCBI Taxonomy" id="307492"/>
    <lineage>
        <taxon>Eukaryota</taxon>
        <taxon>Metazoa</taxon>
        <taxon>Ecdysozoa</taxon>
        <taxon>Arthropoda</taxon>
        <taxon>Hexapoda</taxon>
        <taxon>Insecta</taxon>
        <taxon>Pterygota</taxon>
        <taxon>Neoptera</taxon>
        <taxon>Paraneoptera</taxon>
        <taxon>Hemiptera</taxon>
        <taxon>Sternorrhyncha</taxon>
        <taxon>Aphidomorpha</taxon>
        <taxon>Aphidoidea</taxon>
        <taxon>Aphididae</taxon>
        <taxon>Aphidini</taxon>
        <taxon>Aphis</taxon>
        <taxon>Aphis</taxon>
    </lineage>
</organism>
<dbReference type="AlphaFoldDB" id="A0A6G0YH27"/>
<evidence type="ECO:0000256" key="1">
    <source>
        <dbReference type="SAM" id="SignalP"/>
    </source>
</evidence>
<gene>
    <name evidence="2" type="ORF">FWK35_00022431</name>
</gene>
<dbReference type="Proteomes" id="UP000478052">
    <property type="component" value="Unassembled WGS sequence"/>
</dbReference>
<dbReference type="OrthoDB" id="6596403at2759"/>
<protein>
    <submittedName>
        <fullName evidence="2">Uncharacterized protein</fullName>
    </submittedName>
</protein>
<evidence type="ECO:0000313" key="3">
    <source>
        <dbReference type="Proteomes" id="UP000478052"/>
    </source>
</evidence>